<protein>
    <submittedName>
        <fullName evidence="2">Uncharacterized protein</fullName>
    </submittedName>
</protein>
<name>A0A9Q3KTU3_9BASI</name>
<evidence type="ECO:0000256" key="1">
    <source>
        <dbReference type="SAM" id="MobiDB-lite"/>
    </source>
</evidence>
<sequence length="116" mass="13195">MESTIIQTSNEKDKGLAQQKEGGKKGRSPSSFYQKASSQLTSPIREEQKEKELQETIFLKLQDRKNQKRFHGQCFQNGHILDGIQGQRGKKNETTSFPKKTTLSPDVVNTLTELKK</sequence>
<feature type="region of interest" description="Disordered" evidence="1">
    <location>
        <begin position="1"/>
        <end position="48"/>
    </location>
</feature>
<proteinExistence type="predicted"/>
<comment type="caution">
    <text evidence="2">The sequence shown here is derived from an EMBL/GenBank/DDBJ whole genome shotgun (WGS) entry which is preliminary data.</text>
</comment>
<gene>
    <name evidence="2" type="ORF">O181_125776</name>
</gene>
<feature type="compositionally biased region" description="Polar residues" evidence="1">
    <location>
        <begin position="28"/>
        <end position="42"/>
    </location>
</feature>
<keyword evidence="3" id="KW-1185">Reference proteome</keyword>
<dbReference type="AlphaFoldDB" id="A0A9Q3KTU3"/>
<evidence type="ECO:0000313" key="3">
    <source>
        <dbReference type="Proteomes" id="UP000765509"/>
    </source>
</evidence>
<dbReference type="Proteomes" id="UP000765509">
    <property type="component" value="Unassembled WGS sequence"/>
</dbReference>
<dbReference type="EMBL" id="AVOT02122807">
    <property type="protein sequence ID" value="MBW0586061.1"/>
    <property type="molecule type" value="Genomic_DNA"/>
</dbReference>
<accession>A0A9Q3KTU3</accession>
<evidence type="ECO:0000313" key="2">
    <source>
        <dbReference type="EMBL" id="MBW0586061.1"/>
    </source>
</evidence>
<reference evidence="2" key="1">
    <citation type="submission" date="2021-03" db="EMBL/GenBank/DDBJ databases">
        <title>Draft genome sequence of rust myrtle Austropuccinia psidii MF-1, a brazilian biotype.</title>
        <authorList>
            <person name="Quecine M.C."/>
            <person name="Pachon D.M.R."/>
            <person name="Bonatelli M.L."/>
            <person name="Correr F.H."/>
            <person name="Franceschini L.M."/>
            <person name="Leite T.F."/>
            <person name="Margarido G.R.A."/>
            <person name="Almeida C.A."/>
            <person name="Ferrarezi J.A."/>
            <person name="Labate C.A."/>
        </authorList>
    </citation>
    <scope>NUCLEOTIDE SEQUENCE</scope>
    <source>
        <strain evidence="2">MF-1</strain>
    </source>
</reference>
<organism evidence="2 3">
    <name type="scientific">Austropuccinia psidii MF-1</name>
    <dbReference type="NCBI Taxonomy" id="1389203"/>
    <lineage>
        <taxon>Eukaryota</taxon>
        <taxon>Fungi</taxon>
        <taxon>Dikarya</taxon>
        <taxon>Basidiomycota</taxon>
        <taxon>Pucciniomycotina</taxon>
        <taxon>Pucciniomycetes</taxon>
        <taxon>Pucciniales</taxon>
        <taxon>Sphaerophragmiaceae</taxon>
        <taxon>Austropuccinia</taxon>
    </lineage>
</organism>